<keyword evidence="8 13" id="KW-0472">Membrane</keyword>
<dbReference type="InterPro" id="IPR017968">
    <property type="entry name" value="Acylphosphatase_CS"/>
</dbReference>
<dbReference type="GO" id="GO:0005783">
    <property type="term" value="C:endoplasmic reticulum"/>
    <property type="evidence" value="ECO:0007669"/>
    <property type="project" value="TreeGrafter"/>
</dbReference>
<evidence type="ECO:0000256" key="10">
    <source>
        <dbReference type="PROSITE-ProRule" id="PRU00520"/>
    </source>
</evidence>
<comment type="caution">
    <text evidence="15">The sequence shown here is derived from an EMBL/GenBank/DDBJ whole genome shotgun (WGS) entry which is preliminary data.</text>
</comment>
<dbReference type="InterPro" id="IPR036046">
    <property type="entry name" value="Acylphosphatase-like_dom_sf"/>
</dbReference>
<comment type="similarity">
    <text evidence="2 11">Belongs to the acylphosphatase family.</text>
</comment>
<dbReference type="EMBL" id="CAKKLH010000044">
    <property type="protein sequence ID" value="CAH0100733.1"/>
    <property type="molecule type" value="Genomic_DNA"/>
</dbReference>
<dbReference type="PANTHER" id="PTHR21389">
    <property type="entry name" value="P53 INDUCED PROTEIN"/>
    <property type="match status" value="1"/>
</dbReference>
<dbReference type="AlphaFoldDB" id="A0A8J2RE12"/>
<accession>A0A8J2RE12</accession>
<evidence type="ECO:0000256" key="1">
    <source>
        <dbReference type="ARBA" id="ARBA00004141"/>
    </source>
</evidence>
<feature type="active site" evidence="10">
    <location>
        <position position="45"/>
    </location>
</feature>
<keyword evidence="5 13" id="KW-0812">Transmembrane</keyword>
<dbReference type="InterPro" id="IPR059112">
    <property type="entry name" value="CysZ/EI24"/>
</dbReference>
<dbReference type="PRINTS" id="PR00112">
    <property type="entry name" value="ACYLPHPHTASE"/>
</dbReference>
<evidence type="ECO:0000256" key="11">
    <source>
        <dbReference type="RuleBase" id="RU004168"/>
    </source>
</evidence>
<dbReference type="FunFam" id="3.30.70.100:FF:000011">
    <property type="entry name" value="Acylphosphatase"/>
    <property type="match status" value="1"/>
</dbReference>
<dbReference type="Proteomes" id="UP000789390">
    <property type="component" value="Unassembled WGS sequence"/>
</dbReference>
<sequence>MAEIQSPDSFVSVEFEIFGKVQGVFFRKCTRDQGSKLGLKGWCRNTESGTVEGVLEGSPEQVNMMKEWLRYKGSPKSRIDTAEFRNEKVIKNLSFTDVLTAISHGILDSLRGFILIFTLDREIELQRSRKRETKSKTVRRSHTNTSSDTSKEKQEEPRILHRTLQCSLLNGGVFCLSIFAFNGIVLPLIEALLTFSFSFGGQLNAAQWVWSWTSPVLSATFSTLWILPLFVLSKCVNCFWFQDIADAAYKHSRGRPQLLPSISKMIADMLFSMVIQALFLVQAMIMGLLPIAVFNGLLSMLHLCLLYSLYSFEYRWFNEGWELPKRLTHIENHWPYFFGFGLPLAILTSMPSSTLVSGCVFSVLFPFFIISGNEAQPTTKAKNYPLRLFSPVVALANTIFNRTIGRNRSV</sequence>
<feature type="transmembrane region" description="Helical" evidence="13">
    <location>
        <begin position="168"/>
        <end position="189"/>
    </location>
</feature>
<evidence type="ECO:0000313" key="15">
    <source>
        <dbReference type="EMBL" id="CAH0100733.1"/>
    </source>
</evidence>
<gene>
    <name evidence="15" type="ORF">DGAL_LOCUS3021</name>
</gene>
<keyword evidence="16" id="KW-1185">Reference proteome</keyword>
<dbReference type="Pfam" id="PF00708">
    <property type="entry name" value="Acylphosphatase"/>
    <property type="match status" value="1"/>
</dbReference>
<evidence type="ECO:0000256" key="13">
    <source>
        <dbReference type="SAM" id="Phobius"/>
    </source>
</evidence>
<protein>
    <recommendedName>
        <fullName evidence="4 10">acylphosphatase</fullName>
        <ecNumber evidence="4 10">3.6.1.7</ecNumber>
    </recommendedName>
</protein>
<feature type="region of interest" description="Disordered" evidence="12">
    <location>
        <begin position="130"/>
        <end position="156"/>
    </location>
</feature>
<evidence type="ECO:0000256" key="6">
    <source>
        <dbReference type="ARBA" id="ARBA00022801"/>
    </source>
</evidence>
<dbReference type="GO" id="GO:0016236">
    <property type="term" value="P:macroautophagy"/>
    <property type="evidence" value="ECO:0007669"/>
    <property type="project" value="TreeGrafter"/>
</dbReference>
<dbReference type="PROSITE" id="PS00150">
    <property type="entry name" value="ACYLPHOSPHATASE_1"/>
    <property type="match status" value="1"/>
</dbReference>
<proteinExistence type="inferred from homology"/>
<keyword evidence="6 10" id="KW-0378">Hydrolase</keyword>
<evidence type="ECO:0000256" key="4">
    <source>
        <dbReference type="ARBA" id="ARBA00012150"/>
    </source>
</evidence>
<dbReference type="InterPro" id="IPR020456">
    <property type="entry name" value="Acylphosphatase"/>
</dbReference>
<evidence type="ECO:0000256" key="9">
    <source>
        <dbReference type="ARBA" id="ARBA00047645"/>
    </source>
</evidence>
<feature type="transmembrane region" description="Helical" evidence="13">
    <location>
        <begin position="265"/>
        <end position="285"/>
    </location>
</feature>
<dbReference type="GO" id="GO:0003998">
    <property type="term" value="F:acylphosphatase activity"/>
    <property type="evidence" value="ECO:0007669"/>
    <property type="project" value="UniProtKB-EC"/>
</dbReference>
<dbReference type="InterPro" id="IPR001792">
    <property type="entry name" value="Acylphosphatase-like_dom"/>
</dbReference>
<dbReference type="EC" id="3.6.1.7" evidence="4 10"/>
<dbReference type="PROSITE" id="PS51160">
    <property type="entry name" value="ACYLPHOSPHATASE_3"/>
    <property type="match status" value="1"/>
</dbReference>
<evidence type="ECO:0000256" key="7">
    <source>
        <dbReference type="ARBA" id="ARBA00022989"/>
    </source>
</evidence>
<name>A0A8J2RE12_9CRUS</name>
<dbReference type="GO" id="GO:0016020">
    <property type="term" value="C:membrane"/>
    <property type="evidence" value="ECO:0007669"/>
    <property type="project" value="UniProtKB-SubCell"/>
</dbReference>
<evidence type="ECO:0000256" key="8">
    <source>
        <dbReference type="ARBA" id="ARBA00023136"/>
    </source>
</evidence>
<feature type="active site" evidence="10">
    <location>
        <position position="27"/>
    </location>
</feature>
<feature type="transmembrane region" description="Helical" evidence="13">
    <location>
        <begin position="355"/>
        <end position="372"/>
    </location>
</feature>
<evidence type="ECO:0000256" key="3">
    <source>
        <dbReference type="ARBA" id="ARBA00010970"/>
    </source>
</evidence>
<dbReference type="SUPFAM" id="SSF54975">
    <property type="entry name" value="Acylphosphatase/BLUF domain-like"/>
    <property type="match status" value="1"/>
</dbReference>
<dbReference type="PROSITE" id="PS00151">
    <property type="entry name" value="ACYLPHOSPHATASE_2"/>
    <property type="match status" value="1"/>
</dbReference>
<reference evidence="15" key="1">
    <citation type="submission" date="2021-11" db="EMBL/GenBank/DDBJ databases">
        <authorList>
            <person name="Schell T."/>
        </authorList>
    </citation>
    <scope>NUCLEOTIDE SEQUENCE</scope>
    <source>
        <strain evidence="15">M5</strain>
    </source>
</reference>
<dbReference type="OrthoDB" id="266518at2759"/>
<evidence type="ECO:0000259" key="14">
    <source>
        <dbReference type="PROSITE" id="PS51160"/>
    </source>
</evidence>
<evidence type="ECO:0000313" key="16">
    <source>
        <dbReference type="Proteomes" id="UP000789390"/>
    </source>
</evidence>
<dbReference type="Gene3D" id="3.30.70.100">
    <property type="match status" value="1"/>
</dbReference>
<organism evidence="15 16">
    <name type="scientific">Daphnia galeata</name>
    <dbReference type="NCBI Taxonomy" id="27404"/>
    <lineage>
        <taxon>Eukaryota</taxon>
        <taxon>Metazoa</taxon>
        <taxon>Ecdysozoa</taxon>
        <taxon>Arthropoda</taxon>
        <taxon>Crustacea</taxon>
        <taxon>Branchiopoda</taxon>
        <taxon>Diplostraca</taxon>
        <taxon>Cladocera</taxon>
        <taxon>Anomopoda</taxon>
        <taxon>Daphniidae</taxon>
        <taxon>Daphnia</taxon>
    </lineage>
</organism>
<feature type="domain" description="Acylphosphatase-like" evidence="14">
    <location>
        <begin position="12"/>
        <end position="104"/>
    </location>
</feature>
<evidence type="ECO:0000256" key="12">
    <source>
        <dbReference type="SAM" id="MobiDB-lite"/>
    </source>
</evidence>
<dbReference type="Pfam" id="PF07264">
    <property type="entry name" value="EI24"/>
    <property type="match status" value="1"/>
</dbReference>
<comment type="catalytic activity">
    <reaction evidence="9 10">
        <text>an acyl phosphate + H2O = a carboxylate + phosphate + H(+)</text>
        <dbReference type="Rhea" id="RHEA:14965"/>
        <dbReference type="ChEBI" id="CHEBI:15377"/>
        <dbReference type="ChEBI" id="CHEBI:15378"/>
        <dbReference type="ChEBI" id="CHEBI:29067"/>
        <dbReference type="ChEBI" id="CHEBI:43474"/>
        <dbReference type="ChEBI" id="CHEBI:59918"/>
        <dbReference type="EC" id="3.6.1.7"/>
    </reaction>
</comment>
<evidence type="ECO:0000256" key="2">
    <source>
        <dbReference type="ARBA" id="ARBA00005614"/>
    </source>
</evidence>
<comment type="similarity">
    <text evidence="3">Belongs to the EI24 family.</text>
</comment>
<keyword evidence="7 13" id="KW-1133">Transmembrane helix</keyword>
<feature type="compositionally biased region" description="Basic residues" evidence="12">
    <location>
        <begin position="130"/>
        <end position="142"/>
    </location>
</feature>
<comment type="subcellular location">
    <subcellularLocation>
        <location evidence="1">Membrane</location>
        <topology evidence="1">Multi-pass membrane protein</topology>
    </subcellularLocation>
</comment>
<feature type="transmembrane region" description="Helical" evidence="13">
    <location>
        <begin position="209"/>
        <end position="232"/>
    </location>
</feature>
<evidence type="ECO:0000256" key="5">
    <source>
        <dbReference type="ARBA" id="ARBA00022692"/>
    </source>
</evidence>
<dbReference type="PANTHER" id="PTHR21389:SF0">
    <property type="entry name" value="ETOPOSIDE-INDUCED PROTEIN 2.4 HOMOLOG"/>
    <property type="match status" value="1"/>
</dbReference>